<accession>A0A098VRY2</accession>
<dbReference type="VEuPathDB" id="MicrosporidiaDB:DI09_27p10"/>
<gene>
    <name evidence="2" type="ORF">DI09_27p10</name>
</gene>
<dbReference type="RefSeq" id="XP_013238214.1">
    <property type="nucleotide sequence ID" value="XM_013382760.1"/>
</dbReference>
<keyword evidence="2" id="KW-0378">Hydrolase</keyword>
<evidence type="ECO:0000313" key="2">
    <source>
        <dbReference type="EMBL" id="KGG51762.1"/>
    </source>
</evidence>
<dbReference type="Proteomes" id="UP000029725">
    <property type="component" value="Unassembled WGS sequence"/>
</dbReference>
<dbReference type="HOGENOM" id="CLU_1806652_0_0_1"/>
<organism evidence="2 3">
    <name type="scientific">Mitosporidium daphniae</name>
    <dbReference type="NCBI Taxonomy" id="1485682"/>
    <lineage>
        <taxon>Eukaryota</taxon>
        <taxon>Fungi</taxon>
        <taxon>Fungi incertae sedis</taxon>
        <taxon>Microsporidia</taxon>
        <taxon>Mitosporidium</taxon>
    </lineage>
</organism>
<dbReference type="GeneID" id="25259328"/>
<keyword evidence="3" id="KW-1185">Reference proteome</keyword>
<comment type="caution">
    <text evidence="2">The sequence shown here is derived from an EMBL/GenBank/DDBJ whole genome shotgun (WGS) entry which is preliminary data.</text>
</comment>
<sequence length="143" mass="16344">MKGIWKNDSEASDGILLYFHGNSDNCYSYLYMADAFCKHLDVSHVFISDYRSFGESNTFLRPSDKQIEVDAEAAFSHAMDKRKDFNLQDCPIYLYGHSLGAYPALYLASKHPEITSVTIANPFYNLRSLVYTAAPFLLKWSFL</sequence>
<dbReference type="AlphaFoldDB" id="A0A098VRY2"/>
<protein>
    <submittedName>
        <fullName evidence="2">Alpha/beta superfamily hydrolase</fullName>
    </submittedName>
</protein>
<dbReference type="Gene3D" id="3.40.50.1820">
    <property type="entry name" value="alpha/beta hydrolase"/>
    <property type="match status" value="1"/>
</dbReference>
<dbReference type="OrthoDB" id="10249433at2759"/>
<dbReference type="PANTHER" id="PTHR12277">
    <property type="entry name" value="ALPHA/BETA HYDROLASE DOMAIN-CONTAINING PROTEIN"/>
    <property type="match status" value="1"/>
</dbReference>
<dbReference type="InterPro" id="IPR022742">
    <property type="entry name" value="Hydrolase_4"/>
</dbReference>
<dbReference type="Pfam" id="PF12146">
    <property type="entry name" value="Hydrolase_4"/>
    <property type="match status" value="1"/>
</dbReference>
<evidence type="ECO:0000313" key="3">
    <source>
        <dbReference type="Proteomes" id="UP000029725"/>
    </source>
</evidence>
<feature type="non-terminal residue" evidence="2">
    <location>
        <position position="143"/>
    </location>
</feature>
<proteinExistence type="predicted"/>
<feature type="domain" description="Serine aminopeptidase S33" evidence="1">
    <location>
        <begin position="12"/>
        <end position="134"/>
    </location>
</feature>
<dbReference type="InterPro" id="IPR029058">
    <property type="entry name" value="AB_hydrolase_fold"/>
</dbReference>
<dbReference type="EMBL" id="JMKJ01000199">
    <property type="protein sequence ID" value="KGG51762.1"/>
    <property type="molecule type" value="Genomic_DNA"/>
</dbReference>
<evidence type="ECO:0000259" key="1">
    <source>
        <dbReference type="Pfam" id="PF12146"/>
    </source>
</evidence>
<name>A0A098VRY2_9MICR</name>
<reference evidence="2 3" key="1">
    <citation type="submission" date="2014-04" db="EMBL/GenBank/DDBJ databases">
        <title>A new species of microsporidia sheds light on the evolution of extreme parasitism.</title>
        <authorList>
            <person name="Haag K.L."/>
            <person name="James T.Y."/>
            <person name="Larsson R."/>
            <person name="Schaer T.M."/>
            <person name="Refardt D."/>
            <person name="Pombert J.-F."/>
            <person name="Ebert D."/>
        </authorList>
    </citation>
    <scope>NUCLEOTIDE SEQUENCE [LARGE SCALE GENOMIC DNA]</scope>
    <source>
        <strain evidence="2 3">UGP3</strain>
        <tissue evidence="2">Spores</tissue>
    </source>
</reference>
<dbReference type="SUPFAM" id="SSF53474">
    <property type="entry name" value="alpha/beta-Hydrolases"/>
    <property type="match status" value="1"/>
</dbReference>
<dbReference type="GO" id="GO:0016787">
    <property type="term" value="F:hydrolase activity"/>
    <property type="evidence" value="ECO:0007669"/>
    <property type="project" value="UniProtKB-KW"/>
</dbReference>
<dbReference type="PANTHER" id="PTHR12277:SF81">
    <property type="entry name" value="PROTEIN ABHD13"/>
    <property type="match status" value="1"/>
</dbReference>